<evidence type="ECO:0000259" key="1">
    <source>
        <dbReference type="Pfam" id="PF00144"/>
    </source>
</evidence>
<gene>
    <name evidence="2" type="ORF">BBI00_22255</name>
</gene>
<accession>A0A1B8Z9Y9</accession>
<dbReference type="InterPro" id="IPR012338">
    <property type="entry name" value="Beta-lactam/transpept-like"/>
</dbReference>
<feature type="domain" description="Beta-lactamase-related" evidence="1">
    <location>
        <begin position="47"/>
        <end position="364"/>
    </location>
</feature>
<dbReference type="GO" id="GO:0016787">
    <property type="term" value="F:hydrolase activity"/>
    <property type="evidence" value="ECO:0007669"/>
    <property type="project" value="UniProtKB-KW"/>
</dbReference>
<dbReference type="EMBL" id="MAYG01000032">
    <property type="protein sequence ID" value="OCA68317.1"/>
    <property type="molecule type" value="Genomic_DNA"/>
</dbReference>
<dbReference type="AlphaFoldDB" id="A0A1B8Z9Y9"/>
<name>A0A1B8Z9Y9_9FLAO</name>
<dbReference type="OrthoDB" id="9793489at2"/>
<dbReference type="SUPFAM" id="SSF56601">
    <property type="entry name" value="beta-lactamase/transpeptidase-like"/>
    <property type="match status" value="1"/>
</dbReference>
<evidence type="ECO:0000313" key="3">
    <source>
        <dbReference type="Proteomes" id="UP000093432"/>
    </source>
</evidence>
<dbReference type="PANTHER" id="PTHR46825">
    <property type="entry name" value="D-ALANYL-D-ALANINE-CARBOXYPEPTIDASE/ENDOPEPTIDASE AMPH"/>
    <property type="match status" value="1"/>
</dbReference>
<dbReference type="Gene3D" id="3.40.710.10">
    <property type="entry name" value="DD-peptidase/beta-lactamase superfamily"/>
    <property type="match status" value="1"/>
</dbReference>
<dbReference type="Pfam" id="PF00144">
    <property type="entry name" value="Beta-lactamase"/>
    <property type="match status" value="1"/>
</dbReference>
<dbReference type="PANTHER" id="PTHR46825:SF9">
    <property type="entry name" value="BETA-LACTAMASE-RELATED DOMAIN-CONTAINING PROTEIN"/>
    <property type="match status" value="1"/>
</dbReference>
<reference evidence="3" key="1">
    <citation type="submission" date="2016-07" db="EMBL/GenBank/DDBJ databases">
        <authorList>
            <person name="Florea S."/>
            <person name="Webb J.S."/>
            <person name="Jaromczyk J."/>
            <person name="Schardl C.L."/>
        </authorList>
    </citation>
    <scope>NUCLEOTIDE SEQUENCE [LARGE SCALE GENOMIC DNA]</scope>
    <source>
        <strain evidence="3">CC-VM-7</strain>
    </source>
</reference>
<organism evidence="2 3">
    <name type="scientific">Chryseobacterium arthrosphaerae</name>
    <dbReference type="NCBI Taxonomy" id="651561"/>
    <lineage>
        <taxon>Bacteria</taxon>
        <taxon>Pseudomonadati</taxon>
        <taxon>Bacteroidota</taxon>
        <taxon>Flavobacteriia</taxon>
        <taxon>Flavobacteriales</taxon>
        <taxon>Weeksellaceae</taxon>
        <taxon>Chryseobacterium group</taxon>
        <taxon>Chryseobacterium</taxon>
    </lineage>
</organism>
<keyword evidence="2" id="KW-0378">Hydrolase</keyword>
<dbReference type="RefSeq" id="WP_065401061.1">
    <property type="nucleotide sequence ID" value="NZ_MAYG01000032.1"/>
</dbReference>
<dbReference type="InterPro" id="IPR001466">
    <property type="entry name" value="Beta-lactam-related"/>
</dbReference>
<sequence>MIYILKNLQLKSLALVLFSTGLLCSGQNREELLKIKLDSAFSTVFQANNPGGSILIQQGNKILYENSFGLADLKTKEKFTSKTVSNLGSISKTFVSYGILILQNRKKLSTDDNLLTFFPDFKNKKIASSIKLQHLLTHTSGLPDLRHVEKDSIFYLTAKDEENFKPLKFADSLKFEPGTQYEYSNPVYNGLALIIEKVSHMKWQRFISENIFKPSGMKNSTITDGSFPDKNVAHGYILKDKVYQEYDYGECPTFAAAGNGGVWSSIDDLKKYISAIQACKFTDCTSIKESQTVRKPVNWKGDKPADHTGTWFVHNGFYSDIKTEERVKVIEHAGDQGGFKSHLLMIPEKDISIIWLTNNNAFITGHIRRILLQLKYID</sequence>
<dbReference type="Proteomes" id="UP000093432">
    <property type="component" value="Unassembled WGS sequence"/>
</dbReference>
<proteinExistence type="predicted"/>
<dbReference type="STRING" id="651561.BBI00_22255"/>
<dbReference type="InterPro" id="IPR050491">
    <property type="entry name" value="AmpC-like"/>
</dbReference>
<evidence type="ECO:0000313" key="2">
    <source>
        <dbReference type="EMBL" id="OCA68317.1"/>
    </source>
</evidence>
<comment type="caution">
    <text evidence="2">The sequence shown here is derived from an EMBL/GenBank/DDBJ whole genome shotgun (WGS) entry which is preliminary data.</text>
</comment>
<protein>
    <submittedName>
        <fullName evidence="2">Serine hydrolase</fullName>
    </submittedName>
</protein>